<dbReference type="AlphaFoldDB" id="A0A3Q3KPI4"/>
<dbReference type="Proteomes" id="UP000261640">
    <property type="component" value="Unplaced"/>
</dbReference>
<dbReference type="Ensembl" id="ENSMAMT00000003427.2">
    <property type="protein sequence ID" value="ENSMAMP00000003347.1"/>
    <property type="gene ID" value="ENSMAMG00000002309.2"/>
</dbReference>
<dbReference type="InterPro" id="IPR043502">
    <property type="entry name" value="DNA/RNA_pol_sf"/>
</dbReference>
<dbReference type="GeneTree" id="ENSGT00980000198573"/>
<evidence type="ECO:0000259" key="1">
    <source>
        <dbReference type="PROSITE" id="PS50878"/>
    </source>
</evidence>
<accession>A0A3Q3KPI4</accession>
<name>A0A3Q3KPI4_9TELE</name>
<feature type="domain" description="Reverse transcriptase" evidence="1">
    <location>
        <begin position="93"/>
        <end position="357"/>
    </location>
</feature>
<protein>
    <recommendedName>
        <fullName evidence="1">Reverse transcriptase domain-containing protein</fullName>
    </recommendedName>
</protein>
<reference evidence="2" key="2">
    <citation type="submission" date="2025-09" db="UniProtKB">
        <authorList>
            <consortium name="Ensembl"/>
        </authorList>
    </citation>
    <scope>IDENTIFICATION</scope>
</reference>
<evidence type="ECO:0000313" key="3">
    <source>
        <dbReference type="Proteomes" id="UP000261640"/>
    </source>
</evidence>
<dbReference type="InterPro" id="IPR000477">
    <property type="entry name" value="RT_dom"/>
</dbReference>
<dbReference type="STRING" id="205130.ENSMAMP00000003347"/>
<reference evidence="2" key="1">
    <citation type="submission" date="2025-08" db="UniProtKB">
        <authorList>
            <consortium name="Ensembl"/>
        </authorList>
    </citation>
    <scope>IDENTIFICATION</scope>
</reference>
<organism evidence="2 3">
    <name type="scientific">Mastacembelus armatus</name>
    <name type="common">zig-zag eel</name>
    <dbReference type="NCBI Taxonomy" id="205130"/>
    <lineage>
        <taxon>Eukaryota</taxon>
        <taxon>Metazoa</taxon>
        <taxon>Chordata</taxon>
        <taxon>Craniata</taxon>
        <taxon>Vertebrata</taxon>
        <taxon>Euteleostomi</taxon>
        <taxon>Actinopterygii</taxon>
        <taxon>Neopterygii</taxon>
        <taxon>Teleostei</taxon>
        <taxon>Neoteleostei</taxon>
        <taxon>Acanthomorphata</taxon>
        <taxon>Anabantaria</taxon>
        <taxon>Synbranchiformes</taxon>
        <taxon>Mastacembelidae</taxon>
        <taxon>Mastacembelus</taxon>
    </lineage>
</organism>
<keyword evidence="3" id="KW-1185">Reference proteome</keyword>
<dbReference type="PROSITE" id="PS50878">
    <property type="entry name" value="RT_POL"/>
    <property type="match status" value="1"/>
</dbReference>
<dbReference type="SUPFAM" id="SSF56672">
    <property type="entry name" value="DNA/RNA polymerases"/>
    <property type="match status" value="1"/>
</dbReference>
<dbReference type="PANTHER" id="PTHR33332">
    <property type="entry name" value="REVERSE TRANSCRIPTASE DOMAIN-CONTAINING PROTEIN"/>
    <property type="match status" value="1"/>
</dbReference>
<proteinExistence type="predicted"/>
<dbReference type="Pfam" id="PF00078">
    <property type="entry name" value="RVT_1"/>
    <property type="match status" value="1"/>
</dbReference>
<dbReference type="CDD" id="cd01650">
    <property type="entry name" value="RT_nLTR_like"/>
    <property type="match status" value="1"/>
</dbReference>
<sequence length="422" mass="47136">MRFFTNKITTIRDIIQQMLPIPAINESSTTVALESSVGPQLCLDCFSPIDLSEFTSVVGSSKSSTCLLDPIPTRLLKDTLPLMNSSSLDLVNLSLVSGYVPQAFKTTVIKPLLKKPSLDPGVLANYRPISNLPFISKILEKAVAKQLSDHLHRNELFEDFQSGFRAHHSTETALLKVTNDLLLASDNGLVSILVLLDLSAAFDTIDHNILLQRLEHVIGIRGTALKWFQSYLSDRFQFVHVHDEPSTRTKVSYGVPQGSVLGPILFTLYMLPLGYVIRKHSINYHCYADDTQLYLSIKPVNTNQLTRLQACLTVIKAWMTSNILLLNSEKTEVIIFGPKNLRNNFSQIIATLDGITLASSATLKNLGVIFDQDMSFNSHIKQISRTAFFHLCNISKIRNILSQNDAEKLVHAFVTSRLDYCN</sequence>
<dbReference type="InParanoid" id="A0A3Q3KPI4"/>
<evidence type="ECO:0000313" key="2">
    <source>
        <dbReference type="Ensembl" id="ENSMAMP00000003347.1"/>
    </source>
</evidence>